<evidence type="ECO:0000259" key="9">
    <source>
        <dbReference type="Pfam" id="PF06144"/>
    </source>
</evidence>
<evidence type="ECO:0000256" key="7">
    <source>
        <dbReference type="ARBA" id="ARBA00034754"/>
    </source>
</evidence>
<sequence>MAKVKHRSLYELPDLIKGDKLPPVIFLCGEDSYAIDGAVRLLIEVIEPQLGSDFDKEIISAEKKSSAQQIVDLLFAFPFGGSKKLVVVKDFANVDDKKIFSEIISSPPDYLYLIITQPGKVNATKIEPYASLHKNKYMFEAEKLKQHELADWLVKHAKKNKTILSYENALALTEIVGEEKSLLEMQMQKFYDNLGEEKEITFDIITNLASSTRKYTTFNLQDAVGKGNKSKALEIAYNLLDNGTEIGQMISMLNTYCLFNAQSLEFSRKKIDLSEAAKLAEANYFYFMNSTKQNIFKDKKRLMKASDALLKADISVKTSTADHKTILTMLISEMISK</sequence>
<dbReference type="SUPFAM" id="SSF52540">
    <property type="entry name" value="P-loop containing nucleoside triphosphate hydrolases"/>
    <property type="match status" value="1"/>
</dbReference>
<dbReference type="InterPro" id="IPR048466">
    <property type="entry name" value="DNA_pol3_delta-like_C"/>
</dbReference>
<evidence type="ECO:0000259" key="10">
    <source>
        <dbReference type="Pfam" id="PF21694"/>
    </source>
</evidence>
<evidence type="ECO:0000256" key="3">
    <source>
        <dbReference type="ARBA" id="ARBA00022679"/>
    </source>
</evidence>
<keyword evidence="6" id="KW-0239">DNA-directed DNA polymerase</keyword>
<dbReference type="PANTHER" id="PTHR34388">
    <property type="entry name" value="DNA POLYMERASE III SUBUNIT DELTA"/>
    <property type="match status" value="1"/>
</dbReference>
<dbReference type="EMBL" id="LNQE01000427">
    <property type="protein sequence ID" value="KUG26646.1"/>
    <property type="molecule type" value="Genomic_DNA"/>
</dbReference>
<dbReference type="Gene3D" id="3.40.50.300">
    <property type="entry name" value="P-loop containing nucleotide triphosphate hydrolases"/>
    <property type="match status" value="1"/>
</dbReference>
<dbReference type="GO" id="GO:0006261">
    <property type="term" value="P:DNA-templated DNA replication"/>
    <property type="evidence" value="ECO:0007669"/>
    <property type="project" value="TreeGrafter"/>
</dbReference>
<evidence type="ECO:0000256" key="2">
    <source>
        <dbReference type="ARBA" id="ARBA00017703"/>
    </source>
</evidence>
<accession>A0A0W8G0K0</accession>
<dbReference type="GO" id="GO:0009360">
    <property type="term" value="C:DNA polymerase III complex"/>
    <property type="evidence" value="ECO:0007669"/>
    <property type="project" value="InterPro"/>
</dbReference>
<dbReference type="Gene3D" id="1.10.8.60">
    <property type="match status" value="1"/>
</dbReference>
<reference evidence="11" key="1">
    <citation type="journal article" date="2015" name="Proc. Natl. Acad. Sci. U.S.A.">
        <title>Networks of energetic and metabolic interactions define dynamics in microbial communities.</title>
        <authorList>
            <person name="Embree M."/>
            <person name="Liu J.K."/>
            <person name="Al-Bassam M.M."/>
            <person name="Zengler K."/>
        </authorList>
    </citation>
    <scope>NUCLEOTIDE SEQUENCE</scope>
</reference>
<dbReference type="GO" id="GO:0003677">
    <property type="term" value="F:DNA binding"/>
    <property type="evidence" value="ECO:0007669"/>
    <property type="project" value="InterPro"/>
</dbReference>
<evidence type="ECO:0000313" key="11">
    <source>
        <dbReference type="EMBL" id="KUG26646.1"/>
    </source>
</evidence>
<keyword evidence="4 11" id="KW-0548">Nucleotidyltransferase</keyword>
<dbReference type="InterPro" id="IPR027417">
    <property type="entry name" value="P-loop_NTPase"/>
</dbReference>
<dbReference type="AlphaFoldDB" id="A0A0W8G0K0"/>
<evidence type="ECO:0000256" key="8">
    <source>
        <dbReference type="ARBA" id="ARBA00049244"/>
    </source>
</evidence>
<dbReference type="GO" id="GO:0003887">
    <property type="term" value="F:DNA-directed DNA polymerase activity"/>
    <property type="evidence" value="ECO:0007669"/>
    <property type="project" value="UniProtKB-KW"/>
</dbReference>
<dbReference type="InterPro" id="IPR005790">
    <property type="entry name" value="DNA_polIII_delta"/>
</dbReference>
<name>A0A0W8G0K0_9ZZZZ</name>
<keyword evidence="5" id="KW-0235">DNA replication</keyword>
<dbReference type="InterPro" id="IPR008921">
    <property type="entry name" value="DNA_pol3_clamp-load_cplx_C"/>
</dbReference>
<dbReference type="SUPFAM" id="SSF48019">
    <property type="entry name" value="post-AAA+ oligomerization domain-like"/>
    <property type="match status" value="1"/>
</dbReference>
<dbReference type="InterPro" id="IPR010372">
    <property type="entry name" value="DNA_pol3_delta_N"/>
</dbReference>
<protein>
    <recommendedName>
        <fullName evidence="2">DNA polymerase III subunit delta</fullName>
        <ecNumber evidence="1">2.7.7.7</ecNumber>
    </recommendedName>
</protein>
<gene>
    <name evidence="11" type="ORF">ASZ90_003513</name>
</gene>
<keyword evidence="3 11" id="KW-0808">Transferase</keyword>
<proteinExistence type="inferred from homology"/>
<feature type="domain" description="DNA polymerase III delta subunit-like C-terminal" evidence="10">
    <location>
        <begin position="217"/>
        <end position="333"/>
    </location>
</feature>
<dbReference type="NCBIfam" id="TIGR01128">
    <property type="entry name" value="holA"/>
    <property type="match status" value="1"/>
</dbReference>
<feature type="domain" description="DNA polymerase III delta N-terminal" evidence="9">
    <location>
        <begin position="26"/>
        <end position="140"/>
    </location>
</feature>
<dbReference type="PANTHER" id="PTHR34388:SF1">
    <property type="entry name" value="DNA POLYMERASE III SUBUNIT DELTA"/>
    <property type="match status" value="1"/>
</dbReference>
<comment type="caution">
    <text evidence="11">The sequence shown here is derived from an EMBL/GenBank/DDBJ whole genome shotgun (WGS) entry which is preliminary data.</text>
</comment>
<dbReference type="Gene3D" id="1.20.272.10">
    <property type="match status" value="1"/>
</dbReference>
<organism evidence="11">
    <name type="scientific">hydrocarbon metagenome</name>
    <dbReference type="NCBI Taxonomy" id="938273"/>
    <lineage>
        <taxon>unclassified sequences</taxon>
        <taxon>metagenomes</taxon>
        <taxon>ecological metagenomes</taxon>
    </lineage>
</organism>
<evidence type="ECO:0000256" key="1">
    <source>
        <dbReference type="ARBA" id="ARBA00012417"/>
    </source>
</evidence>
<evidence type="ECO:0000256" key="5">
    <source>
        <dbReference type="ARBA" id="ARBA00022705"/>
    </source>
</evidence>
<dbReference type="EC" id="2.7.7.7" evidence="1"/>
<comment type="catalytic activity">
    <reaction evidence="8">
        <text>DNA(n) + a 2'-deoxyribonucleoside 5'-triphosphate = DNA(n+1) + diphosphate</text>
        <dbReference type="Rhea" id="RHEA:22508"/>
        <dbReference type="Rhea" id="RHEA-COMP:17339"/>
        <dbReference type="Rhea" id="RHEA-COMP:17340"/>
        <dbReference type="ChEBI" id="CHEBI:33019"/>
        <dbReference type="ChEBI" id="CHEBI:61560"/>
        <dbReference type="ChEBI" id="CHEBI:173112"/>
        <dbReference type="EC" id="2.7.7.7"/>
    </reaction>
</comment>
<comment type="similarity">
    <text evidence="7">Belongs to the DNA polymerase HolA subunit family.</text>
</comment>
<evidence type="ECO:0000256" key="4">
    <source>
        <dbReference type="ARBA" id="ARBA00022695"/>
    </source>
</evidence>
<dbReference type="Pfam" id="PF06144">
    <property type="entry name" value="DNA_pol3_delta"/>
    <property type="match status" value="1"/>
</dbReference>
<dbReference type="Pfam" id="PF21694">
    <property type="entry name" value="DNA_pol3_delta_C"/>
    <property type="match status" value="1"/>
</dbReference>
<evidence type="ECO:0000256" key="6">
    <source>
        <dbReference type="ARBA" id="ARBA00022932"/>
    </source>
</evidence>